<name>A0A1G6UNC4_9GAMM</name>
<dbReference type="InterPro" id="IPR029058">
    <property type="entry name" value="AB_hydrolase_fold"/>
</dbReference>
<organism evidence="2 3">
    <name type="scientific">Aquimonas voraii</name>
    <dbReference type="NCBI Taxonomy" id="265719"/>
    <lineage>
        <taxon>Bacteria</taxon>
        <taxon>Pseudomonadati</taxon>
        <taxon>Pseudomonadota</taxon>
        <taxon>Gammaproteobacteria</taxon>
        <taxon>Lysobacterales</taxon>
        <taxon>Lysobacteraceae</taxon>
        <taxon>Aquimonas</taxon>
    </lineage>
</organism>
<feature type="chain" id="PRO_5011626132" description="Alpha/beta hydrolase family protein" evidence="1">
    <location>
        <begin position="29"/>
        <end position="378"/>
    </location>
</feature>
<dbReference type="PROSITE" id="PS51257">
    <property type="entry name" value="PROKAR_LIPOPROTEIN"/>
    <property type="match status" value="1"/>
</dbReference>
<dbReference type="SUPFAM" id="SSF53474">
    <property type="entry name" value="alpha/beta-Hydrolases"/>
    <property type="match status" value="1"/>
</dbReference>
<dbReference type="Proteomes" id="UP000199603">
    <property type="component" value="Unassembled WGS sequence"/>
</dbReference>
<accession>A0A1G6UNC4</accession>
<reference evidence="2 3" key="1">
    <citation type="submission" date="2016-10" db="EMBL/GenBank/DDBJ databases">
        <authorList>
            <person name="de Groot N.N."/>
        </authorList>
    </citation>
    <scope>NUCLEOTIDE SEQUENCE [LARGE SCALE GENOMIC DNA]</scope>
    <source>
        <strain evidence="2 3">DSM 16957</strain>
    </source>
</reference>
<keyword evidence="3" id="KW-1185">Reference proteome</keyword>
<dbReference type="EMBL" id="FNAG01000002">
    <property type="protein sequence ID" value="SDD42236.1"/>
    <property type="molecule type" value="Genomic_DNA"/>
</dbReference>
<dbReference type="Gene3D" id="3.40.50.1820">
    <property type="entry name" value="alpha/beta hydrolase"/>
    <property type="match status" value="1"/>
</dbReference>
<dbReference type="AlphaFoldDB" id="A0A1G6UNC4"/>
<dbReference type="RefSeq" id="WP_176764039.1">
    <property type="nucleotide sequence ID" value="NZ_FNAG01000002.1"/>
</dbReference>
<protein>
    <recommendedName>
        <fullName evidence="4">Alpha/beta hydrolase family protein</fullName>
    </recommendedName>
</protein>
<evidence type="ECO:0008006" key="4">
    <source>
        <dbReference type="Google" id="ProtNLM"/>
    </source>
</evidence>
<evidence type="ECO:0000313" key="3">
    <source>
        <dbReference type="Proteomes" id="UP000199603"/>
    </source>
</evidence>
<keyword evidence="1" id="KW-0732">Signal</keyword>
<evidence type="ECO:0000256" key="1">
    <source>
        <dbReference type="SAM" id="SignalP"/>
    </source>
</evidence>
<dbReference type="STRING" id="265719.SAMN04488509_102398"/>
<evidence type="ECO:0000313" key="2">
    <source>
        <dbReference type="EMBL" id="SDD42236.1"/>
    </source>
</evidence>
<feature type="signal peptide" evidence="1">
    <location>
        <begin position="1"/>
        <end position="28"/>
    </location>
</feature>
<gene>
    <name evidence="2" type="ORF">SAMN04488509_102398</name>
</gene>
<proteinExistence type="predicted"/>
<sequence length="378" mass="41174">MPFCLSRALPRTLSVALLLVLAGCSTRATREAPEPAPLPAGNLAIPGEATGTLGGAAYRFEVPADWNGELVLYLHGYEPSGSPRSFPLLQDDFDRSMLAQGFAVARSAYRTQGWAVAEAMEDNERLRQHVLRQLPGVKHTWLIGHSMGGHLALATLERHGEAYAGGLSLCGVNAPAEETMRDGVLAPLVVAEALLPGLFGEFAGGLADPEAPPMVEEALIERELQRNRALAEKIGQAFGIRREDLAGALMLRYVVLRELIPRSGGFPLDNREVRYAELIDMADIDSRVRRYRADPVAAAYVRQHFDLQGKPDAPVVILSNAYDPTVPEPFASRYAALAERAGRSRRVHTQPPQGEGHCAFDSVAVDQAFKTLRDWARP</sequence>